<evidence type="ECO:0000256" key="5">
    <source>
        <dbReference type="PROSITE-ProRule" id="PRU00679"/>
    </source>
</evidence>
<feature type="binding site" evidence="4">
    <location>
        <position position="25"/>
    </location>
    <ligand>
        <name>Zn(2+)</name>
        <dbReference type="ChEBI" id="CHEBI:29105"/>
        <label>1</label>
    </ligand>
</feature>
<feature type="binding site" evidence="4">
    <location>
        <position position="211"/>
    </location>
    <ligand>
        <name>Zn(2+)</name>
        <dbReference type="ChEBI" id="CHEBI:29105"/>
        <label>2</label>
    </ligand>
</feature>
<dbReference type="Pfam" id="PF02126">
    <property type="entry name" value="PTE"/>
    <property type="match status" value="1"/>
</dbReference>
<evidence type="ECO:0000256" key="2">
    <source>
        <dbReference type="ARBA" id="ARBA00022801"/>
    </source>
</evidence>
<dbReference type="InterPro" id="IPR032466">
    <property type="entry name" value="Metal_Hydrolase"/>
</dbReference>
<evidence type="ECO:0008006" key="8">
    <source>
        <dbReference type="Google" id="ProtNLM"/>
    </source>
</evidence>
<dbReference type="PIRSF" id="PIRSF016839">
    <property type="entry name" value="PhP"/>
    <property type="match status" value="1"/>
</dbReference>
<dbReference type="SUPFAM" id="SSF51556">
    <property type="entry name" value="Metallo-dependent hydrolases"/>
    <property type="match status" value="1"/>
</dbReference>
<feature type="binding site" description="via carbamate group" evidence="4">
    <location>
        <position position="148"/>
    </location>
    <ligand>
        <name>Zn(2+)</name>
        <dbReference type="ChEBI" id="CHEBI:29105"/>
        <label>2</label>
    </ligand>
</feature>
<organism evidence="6 7">
    <name type="scientific">Guopingia tenuis</name>
    <dbReference type="NCBI Taxonomy" id="2763656"/>
    <lineage>
        <taxon>Bacteria</taxon>
        <taxon>Bacillati</taxon>
        <taxon>Bacillota</taxon>
        <taxon>Clostridia</taxon>
        <taxon>Christensenellales</taxon>
        <taxon>Christensenellaceae</taxon>
        <taxon>Guopingia</taxon>
    </lineage>
</organism>
<reference evidence="6" key="1">
    <citation type="submission" date="2020-08" db="EMBL/GenBank/DDBJ databases">
        <title>Genome public.</title>
        <authorList>
            <person name="Liu C."/>
            <person name="Sun Q."/>
        </authorList>
    </citation>
    <scope>NUCLEOTIDE SEQUENCE</scope>
    <source>
        <strain evidence="6">NSJ-63</strain>
    </source>
</reference>
<keyword evidence="7" id="KW-1185">Reference proteome</keyword>
<feature type="binding site" evidence="4">
    <location>
        <position position="27"/>
    </location>
    <ligand>
        <name>Zn(2+)</name>
        <dbReference type="ChEBI" id="CHEBI:29105"/>
        <label>1</label>
    </ligand>
</feature>
<comment type="caution">
    <text evidence="6">The sequence shown here is derived from an EMBL/GenBank/DDBJ whole genome shotgun (WGS) entry which is preliminary data.</text>
</comment>
<feature type="binding site" evidence="4">
    <location>
        <position position="269"/>
    </location>
    <ligand>
        <name>Zn(2+)</name>
        <dbReference type="ChEBI" id="CHEBI:29105"/>
        <label>1</label>
    </ligand>
</feature>
<keyword evidence="2" id="KW-0378">Hydrolase</keyword>
<accession>A0A926HXP5</accession>
<dbReference type="PROSITE" id="PS51347">
    <property type="entry name" value="PHOSPHOTRIESTERASE_2"/>
    <property type="match status" value="1"/>
</dbReference>
<gene>
    <name evidence="6" type="ORF">H8693_08495</name>
</gene>
<evidence type="ECO:0000256" key="1">
    <source>
        <dbReference type="ARBA" id="ARBA00022723"/>
    </source>
</evidence>
<evidence type="ECO:0000256" key="3">
    <source>
        <dbReference type="PIRSR" id="PIRSR601559-50"/>
    </source>
</evidence>
<feature type="binding site" evidence="4">
    <location>
        <position position="183"/>
    </location>
    <ligand>
        <name>Zn(2+)</name>
        <dbReference type="ChEBI" id="CHEBI:29105"/>
        <label>2</label>
    </ligand>
</feature>
<dbReference type="InterPro" id="IPR001559">
    <property type="entry name" value="Phosphotriesterase"/>
</dbReference>
<feature type="binding site" description="via carbamate group" evidence="4">
    <location>
        <position position="148"/>
    </location>
    <ligand>
        <name>Zn(2+)</name>
        <dbReference type="ChEBI" id="CHEBI:29105"/>
        <label>1</label>
    </ligand>
</feature>
<dbReference type="GO" id="GO:0008270">
    <property type="term" value="F:zinc ion binding"/>
    <property type="evidence" value="ECO:0007669"/>
    <property type="project" value="InterPro"/>
</dbReference>
<sequence length="322" mass="35734">MAMEGMVRTVLGDIAPADLGWCQCHEHVFLEKGRSFELHKALLMDDYEKSQAELFLYKNAGGSALVDAQPGGGGRMAERMVRAAKATGLHLIASAGFHKTVFYYDDSFLFRESEEQLADRFIREIEEGMLSSQMDGERRLPEKAGILKVAVDEGGLHRDATYEKLFHAAAATVKATGVSILAHFEKNSDAFEVLRFFEDAGIPANRLLACHLDRTRHDLGYHRELAAAGAYLEYDTINRLKYVSNEQEIALIQGMLEAGYQDQLLFSLDTTNERLASYGAPMGLDFILKHFSGMLEQAGVGKEILRHVMVENAARAIAIQAV</sequence>
<dbReference type="PANTHER" id="PTHR10819">
    <property type="entry name" value="PHOSPHOTRIESTERASE-RELATED"/>
    <property type="match status" value="1"/>
</dbReference>
<comment type="similarity">
    <text evidence="5">Belongs to the metallo-dependent hydrolases superfamily. Phosphotriesterase family.</text>
</comment>
<protein>
    <recommendedName>
        <fullName evidence="8">Phosphotriesterase-related protein</fullName>
    </recommendedName>
</protein>
<keyword evidence="1 4" id="KW-0479">Metal-binding</keyword>
<evidence type="ECO:0000313" key="6">
    <source>
        <dbReference type="EMBL" id="MBC8538971.1"/>
    </source>
</evidence>
<comment type="cofactor">
    <cofactor evidence="4">
        <name>a divalent metal cation</name>
        <dbReference type="ChEBI" id="CHEBI:60240"/>
    </cofactor>
    <text evidence="4">Binds 2 divalent metal cations per subunit.</text>
</comment>
<name>A0A926HXP5_9FIRM</name>
<dbReference type="PANTHER" id="PTHR10819:SF3">
    <property type="entry name" value="PHOSPHOTRIESTERASE-RELATED PROTEIN"/>
    <property type="match status" value="1"/>
</dbReference>
<dbReference type="Proteomes" id="UP000617951">
    <property type="component" value="Unassembled WGS sequence"/>
</dbReference>
<evidence type="ECO:0000256" key="4">
    <source>
        <dbReference type="PIRSR" id="PIRSR601559-51"/>
    </source>
</evidence>
<dbReference type="RefSeq" id="WP_249280613.1">
    <property type="nucleotide sequence ID" value="NZ_JACRSS010000004.1"/>
</dbReference>
<dbReference type="EMBL" id="JACRSS010000004">
    <property type="protein sequence ID" value="MBC8538971.1"/>
    <property type="molecule type" value="Genomic_DNA"/>
</dbReference>
<dbReference type="AlphaFoldDB" id="A0A926HXP5"/>
<feature type="modified residue" description="N6-carboxylysine" evidence="3 5">
    <location>
        <position position="148"/>
    </location>
</feature>
<dbReference type="GO" id="GO:0016787">
    <property type="term" value="F:hydrolase activity"/>
    <property type="evidence" value="ECO:0007669"/>
    <property type="project" value="UniProtKB-KW"/>
</dbReference>
<dbReference type="Gene3D" id="3.20.20.140">
    <property type="entry name" value="Metal-dependent hydrolases"/>
    <property type="match status" value="1"/>
</dbReference>
<evidence type="ECO:0000313" key="7">
    <source>
        <dbReference type="Proteomes" id="UP000617951"/>
    </source>
</evidence>
<proteinExistence type="inferred from homology"/>